<proteinExistence type="predicted"/>
<evidence type="ECO:0000256" key="1">
    <source>
        <dbReference type="SAM" id="SignalP"/>
    </source>
</evidence>
<feature type="signal peptide" evidence="1">
    <location>
        <begin position="1"/>
        <end position="15"/>
    </location>
</feature>
<keyword evidence="3" id="KW-1185">Reference proteome</keyword>
<organism evidence="2 3">
    <name type="scientific">Amycolatopsis alba DSM 44262</name>
    <dbReference type="NCBI Taxonomy" id="1125972"/>
    <lineage>
        <taxon>Bacteria</taxon>
        <taxon>Bacillati</taxon>
        <taxon>Actinomycetota</taxon>
        <taxon>Actinomycetes</taxon>
        <taxon>Pseudonocardiales</taxon>
        <taxon>Pseudonocardiaceae</taxon>
        <taxon>Amycolatopsis</taxon>
    </lineage>
</organism>
<comment type="caution">
    <text evidence="2">The sequence shown here is derived from an EMBL/GenBank/DDBJ whole genome shotgun (WGS) entry which is preliminary data.</text>
</comment>
<sequence length="88" mass="9929">MAVTFALSAPAVAFAEPAQTTAPEPTSASVMVPGYWVSAGFWNTEQDCTYQATVEFNRHPEYTDYLCRLENTGTSEYKWHLWMWVGDV</sequence>
<dbReference type="AlphaFoldDB" id="A0A229RIF6"/>
<dbReference type="RefSeq" id="WP_020632205.1">
    <property type="nucleotide sequence ID" value="NZ_NMQU01000091.1"/>
</dbReference>
<reference evidence="2 3" key="1">
    <citation type="submission" date="2017-07" db="EMBL/GenBank/DDBJ databases">
        <title>Amycolatopsis alba DSM 44262 Genome sequencing and assembly.</title>
        <authorList>
            <person name="Kaur N."/>
            <person name="Mayilraj S."/>
        </authorList>
    </citation>
    <scope>NUCLEOTIDE SEQUENCE [LARGE SCALE GENOMIC DNA]</scope>
    <source>
        <strain evidence="2 3">DSM 44262</strain>
    </source>
</reference>
<dbReference type="Proteomes" id="UP000215563">
    <property type="component" value="Unassembled WGS sequence"/>
</dbReference>
<protein>
    <recommendedName>
        <fullName evidence="4">Ig-like domain-containing protein</fullName>
    </recommendedName>
</protein>
<gene>
    <name evidence="2" type="ORF">CFP75_28115</name>
</gene>
<evidence type="ECO:0000313" key="2">
    <source>
        <dbReference type="EMBL" id="OXM46251.1"/>
    </source>
</evidence>
<feature type="chain" id="PRO_5038861755" description="Ig-like domain-containing protein" evidence="1">
    <location>
        <begin position="16"/>
        <end position="88"/>
    </location>
</feature>
<evidence type="ECO:0000313" key="3">
    <source>
        <dbReference type="Proteomes" id="UP000215563"/>
    </source>
</evidence>
<name>A0A229RIF6_AMYAL</name>
<keyword evidence="1" id="KW-0732">Signal</keyword>
<evidence type="ECO:0008006" key="4">
    <source>
        <dbReference type="Google" id="ProtNLM"/>
    </source>
</evidence>
<accession>A0A229RIF6</accession>
<dbReference type="EMBL" id="NMQU01000091">
    <property type="protein sequence ID" value="OXM46251.1"/>
    <property type="molecule type" value="Genomic_DNA"/>
</dbReference>